<proteinExistence type="predicted"/>
<dbReference type="InterPro" id="IPR052555">
    <property type="entry name" value="dCTP_Pyrophosphatase"/>
</dbReference>
<reference evidence="1" key="1">
    <citation type="journal article" date="2014" name="Int. J. Syst. Evol. Microbiol.">
        <title>Complete genome sequence of Corynebacterium casei LMG S-19264T (=DSM 44701T), isolated from a smear-ripened cheese.</title>
        <authorList>
            <consortium name="US DOE Joint Genome Institute (JGI-PGF)"/>
            <person name="Walter F."/>
            <person name="Albersmeier A."/>
            <person name="Kalinowski J."/>
            <person name="Ruckert C."/>
        </authorList>
    </citation>
    <scope>NUCLEOTIDE SEQUENCE</scope>
    <source>
        <strain evidence="1">CGMCC 1.10749</strain>
    </source>
</reference>
<name>A0A8H9FVN7_9MICO</name>
<dbReference type="Proteomes" id="UP000628079">
    <property type="component" value="Unassembled WGS sequence"/>
</dbReference>
<organism evidence="1 2">
    <name type="scientific">Knoellia flava</name>
    <dbReference type="NCBI Taxonomy" id="913969"/>
    <lineage>
        <taxon>Bacteria</taxon>
        <taxon>Bacillati</taxon>
        <taxon>Actinomycetota</taxon>
        <taxon>Actinomycetes</taxon>
        <taxon>Micrococcales</taxon>
        <taxon>Intrasporangiaceae</taxon>
        <taxon>Knoellia</taxon>
    </lineage>
</organism>
<evidence type="ECO:0000313" key="2">
    <source>
        <dbReference type="Proteomes" id="UP000628079"/>
    </source>
</evidence>
<reference evidence="1" key="2">
    <citation type="submission" date="2020-09" db="EMBL/GenBank/DDBJ databases">
        <authorList>
            <person name="Sun Q."/>
            <person name="Zhou Y."/>
        </authorList>
    </citation>
    <scope>NUCLEOTIDE SEQUENCE</scope>
    <source>
        <strain evidence="1">CGMCC 1.10749</strain>
    </source>
</reference>
<dbReference type="GO" id="GO:0047429">
    <property type="term" value="F:nucleoside triphosphate diphosphatase activity"/>
    <property type="evidence" value="ECO:0007669"/>
    <property type="project" value="InterPro"/>
</dbReference>
<dbReference type="AlphaFoldDB" id="A0A8H9FVN7"/>
<dbReference type="SUPFAM" id="SSF101386">
    <property type="entry name" value="all-alpha NTP pyrophosphatases"/>
    <property type="match status" value="1"/>
</dbReference>
<accession>A0A8H9FVN7</accession>
<protein>
    <submittedName>
        <fullName evidence="1">Nucleotide pyrophosphohydrolase</fullName>
    </submittedName>
</protein>
<dbReference type="InterPro" id="IPR025984">
    <property type="entry name" value="DCTPP"/>
</dbReference>
<dbReference type="Pfam" id="PF12643">
    <property type="entry name" value="MazG-like"/>
    <property type="match status" value="1"/>
</dbReference>
<dbReference type="Gene3D" id="1.10.287.1080">
    <property type="entry name" value="MazG-like"/>
    <property type="match status" value="1"/>
</dbReference>
<dbReference type="CDD" id="cd11537">
    <property type="entry name" value="NTP-PPase_RS21-C6_like"/>
    <property type="match status" value="1"/>
</dbReference>
<dbReference type="PIRSF" id="PIRSF029826">
    <property type="entry name" value="UCP029826_pph"/>
    <property type="match status" value="1"/>
</dbReference>
<dbReference type="GO" id="GO:0009143">
    <property type="term" value="P:nucleoside triphosphate catabolic process"/>
    <property type="evidence" value="ECO:0007669"/>
    <property type="project" value="InterPro"/>
</dbReference>
<sequence>METSDWTDRIRTFAEEREWQQFHTPKNLAMALSVEASELVEIFQWLTPEESAAIMSTDRGQAVRDEVADVMTYLLRFADVLDIDLDAAMAAKTASSAKRYTVEHSKGSAAKR</sequence>
<evidence type="ECO:0000313" key="1">
    <source>
        <dbReference type="EMBL" id="GGB91155.1"/>
    </source>
</evidence>
<keyword evidence="1" id="KW-0378">Hydrolase</keyword>
<dbReference type="PANTHER" id="PTHR46523:SF1">
    <property type="entry name" value="DCTP PYROPHOSPHATASE 1"/>
    <property type="match status" value="1"/>
</dbReference>
<comment type="caution">
    <text evidence="1">The sequence shown here is derived from an EMBL/GenBank/DDBJ whole genome shotgun (WGS) entry which is preliminary data.</text>
</comment>
<dbReference type="EMBL" id="BMEA01000007">
    <property type="protein sequence ID" value="GGB91155.1"/>
    <property type="molecule type" value="Genomic_DNA"/>
</dbReference>
<gene>
    <name evidence="1" type="ORF">GCM10011314_33750</name>
</gene>
<dbReference type="RefSeq" id="WP_035947431.1">
    <property type="nucleotide sequence ID" value="NZ_BMEA01000007.1"/>
</dbReference>
<dbReference type="PANTHER" id="PTHR46523">
    <property type="entry name" value="DCTP PYROPHOSPHATASE 1"/>
    <property type="match status" value="1"/>
</dbReference>